<evidence type="ECO:0000313" key="3">
    <source>
        <dbReference type="Proteomes" id="UP000179807"/>
    </source>
</evidence>
<protein>
    <recommendedName>
        <fullName evidence="4">Condensation domain-containing protein</fullName>
    </recommendedName>
</protein>
<keyword evidence="3" id="KW-1185">Reference proteome</keyword>
<sequence length="407" mass="45930">MRQIRHYETYFLNASHNVQMAIQLADPKYVPIFIEKLIKSCSGFHLKTDMKNLIYNGNNVEITALPHSISSTNDAVNWAVDYNSPHFDQSLATISANDSIIVINSNHLCCDGGFLKYILSHFNQDSQAAMFPRMIDDIFGEQMKRSPPASTHFENSDTLSRIPWEDNKRENPELNETTWTKQIYLIHPASHLKCFNKDTQKMHGLTESLWTGLSLTLSAMGNTFNGTVGSNTCVNLRQLLDQNSIDLSISNGYTRMNILAHNTKLNEKLSSVYRKLRKDFETKKENGSFFTALKLNMNGFPSDPNPGSFGQVTNIGPLKIVYPISDFSIRQSVFCRAAERCFSLLSYSKIDKSRNDVILNLRYAPTVTSLSTASKVAKSVEFFLTQIDENTSVGDALTQLKDFQNNT</sequence>
<dbReference type="Proteomes" id="UP000179807">
    <property type="component" value="Unassembled WGS sequence"/>
</dbReference>
<evidence type="ECO:0008006" key="4">
    <source>
        <dbReference type="Google" id="ProtNLM"/>
    </source>
</evidence>
<feature type="compositionally biased region" description="Polar residues" evidence="1">
    <location>
        <begin position="148"/>
        <end position="159"/>
    </location>
</feature>
<dbReference type="RefSeq" id="XP_068366895.1">
    <property type="nucleotide sequence ID" value="XM_068514711.1"/>
</dbReference>
<dbReference type="EMBL" id="MLAK01000480">
    <property type="protein sequence ID" value="OHT13759.1"/>
    <property type="molecule type" value="Genomic_DNA"/>
</dbReference>
<gene>
    <name evidence="2" type="ORF">TRFO_43267</name>
</gene>
<name>A0A1J4KR72_9EUKA</name>
<evidence type="ECO:0000256" key="1">
    <source>
        <dbReference type="SAM" id="MobiDB-lite"/>
    </source>
</evidence>
<organism evidence="2 3">
    <name type="scientific">Tritrichomonas foetus</name>
    <dbReference type="NCBI Taxonomy" id="1144522"/>
    <lineage>
        <taxon>Eukaryota</taxon>
        <taxon>Metamonada</taxon>
        <taxon>Parabasalia</taxon>
        <taxon>Tritrichomonadida</taxon>
        <taxon>Tritrichomonadidae</taxon>
        <taxon>Tritrichomonas</taxon>
    </lineage>
</organism>
<reference evidence="2" key="1">
    <citation type="submission" date="2016-10" db="EMBL/GenBank/DDBJ databases">
        <authorList>
            <person name="Benchimol M."/>
            <person name="Almeida L.G."/>
            <person name="Vasconcelos A.T."/>
            <person name="Perreira-Neves A."/>
            <person name="Rosa I.A."/>
            <person name="Tasca T."/>
            <person name="Bogo M.R."/>
            <person name="de Souza W."/>
        </authorList>
    </citation>
    <scope>NUCLEOTIDE SEQUENCE [LARGE SCALE GENOMIC DNA]</scope>
    <source>
        <strain evidence="2">K</strain>
    </source>
</reference>
<feature type="region of interest" description="Disordered" evidence="1">
    <location>
        <begin position="146"/>
        <end position="169"/>
    </location>
</feature>
<proteinExistence type="predicted"/>
<dbReference type="VEuPathDB" id="TrichDB:TRFO_43267"/>
<accession>A0A1J4KR72</accession>
<comment type="caution">
    <text evidence="2">The sequence shown here is derived from an EMBL/GenBank/DDBJ whole genome shotgun (WGS) entry which is preliminary data.</text>
</comment>
<evidence type="ECO:0000313" key="2">
    <source>
        <dbReference type="EMBL" id="OHT13759.1"/>
    </source>
</evidence>
<dbReference type="AlphaFoldDB" id="A0A1J4KR72"/>
<dbReference type="GeneID" id="94849415"/>
<dbReference type="OrthoDB" id="10654842at2759"/>